<evidence type="ECO:0000256" key="1">
    <source>
        <dbReference type="ARBA" id="ARBA00022898"/>
    </source>
</evidence>
<proteinExistence type="inferred from homology"/>
<dbReference type="GO" id="GO:0008483">
    <property type="term" value="F:transaminase activity"/>
    <property type="evidence" value="ECO:0007669"/>
    <property type="project" value="TreeGrafter"/>
</dbReference>
<dbReference type="EMBL" id="MFKT01000009">
    <property type="protein sequence ID" value="OGG53730.1"/>
    <property type="molecule type" value="Genomic_DNA"/>
</dbReference>
<comment type="caution">
    <text evidence="4">The sequence shown here is derived from an EMBL/GenBank/DDBJ whole genome shotgun (WGS) entry which is preliminary data.</text>
</comment>
<evidence type="ECO:0000313" key="4">
    <source>
        <dbReference type="EMBL" id="OGG53730.1"/>
    </source>
</evidence>
<dbReference type="Gene3D" id="3.40.640.10">
    <property type="entry name" value="Type I PLP-dependent aspartate aminotransferase-like (Major domain)"/>
    <property type="match status" value="1"/>
</dbReference>
<dbReference type="InterPro" id="IPR000653">
    <property type="entry name" value="DegT/StrS_aminotransferase"/>
</dbReference>
<dbReference type="PIRSF" id="PIRSF000390">
    <property type="entry name" value="PLP_StrS"/>
    <property type="match status" value="1"/>
</dbReference>
<organism evidence="4 5">
    <name type="scientific">Candidatus Kaiserbacteria bacterium RIFCSPHIGHO2_01_FULL_53_29</name>
    <dbReference type="NCBI Taxonomy" id="1798480"/>
    <lineage>
        <taxon>Bacteria</taxon>
        <taxon>Candidatus Kaiseribacteriota</taxon>
    </lineage>
</organism>
<dbReference type="PANTHER" id="PTHR30244:SF36">
    <property type="entry name" value="3-OXO-GLUCOSE-6-PHOSPHATE:GLUTAMATE AMINOTRANSFERASE"/>
    <property type="match status" value="1"/>
</dbReference>
<reference evidence="4 5" key="1">
    <citation type="journal article" date="2016" name="Nat. Commun.">
        <title>Thousands of microbial genomes shed light on interconnected biogeochemical processes in an aquifer system.</title>
        <authorList>
            <person name="Anantharaman K."/>
            <person name="Brown C.T."/>
            <person name="Hug L.A."/>
            <person name="Sharon I."/>
            <person name="Castelle C.J."/>
            <person name="Probst A.J."/>
            <person name="Thomas B.C."/>
            <person name="Singh A."/>
            <person name="Wilkins M.J."/>
            <person name="Karaoz U."/>
            <person name="Brodie E.L."/>
            <person name="Williams K.H."/>
            <person name="Hubbard S.S."/>
            <person name="Banfield J.F."/>
        </authorList>
    </citation>
    <scope>NUCLEOTIDE SEQUENCE [LARGE SCALE GENOMIC DNA]</scope>
</reference>
<gene>
    <name evidence="4" type="ORF">A2851_02490</name>
</gene>
<dbReference type="InterPro" id="IPR015422">
    <property type="entry name" value="PyrdxlP-dep_Trfase_small"/>
</dbReference>
<accession>A0A1F6CXD3</accession>
<dbReference type="GO" id="GO:0000271">
    <property type="term" value="P:polysaccharide biosynthetic process"/>
    <property type="evidence" value="ECO:0007669"/>
    <property type="project" value="TreeGrafter"/>
</dbReference>
<dbReference type="Pfam" id="PF01041">
    <property type="entry name" value="DegT_DnrJ_EryC1"/>
    <property type="match status" value="1"/>
</dbReference>
<comment type="similarity">
    <text evidence="2 3">Belongs to the DegT/DnrJ/EryC1 family.</text>
</comment>
<evidence type="ECO:0000256" key="3">
    <source>
        <dbReference type="RuleBase" id="RU004508"/>
    </source>
</evidence>
<evidence type="ECO:0000256" key="2">
    <source>
        <dbReference type="ARBA" id="ARBA00037999"/>
    </source>
</evidence>
<dbReference type="InterPro" id="IPR015424">
    <property type="entry name" value="PyrdxlP-dep_Trfase"/>
</dbReference>
<dbReference type="Gene3D" id="3.90.1150.10">
    <property type="entry name" value="Aspartate Aminotransferase, domain 1"/>
    <property type="match status" value="1"/>
</dbReference>
<evidence type="ECO:0000313" key="5">
    <source>
        <dbReference type="Proteomes" id="UP000176863"/>
    </source>
</evidence>
<dbReference type="CDD" id="cd00616">
    <property type="entry name" value="AHBA_syn"/>
    <property type="match status" value="1"/>
</dbReference>
<keyword evidence="1 3" id="KW-0663">Pyridoxal phosphate</keyword>
<dbReference type="FunFam" id="3.40.640.10:FF:000089">
    <property type="entry name" value="Aminotransferase, DegT/DnrJ/EryC1/StrS family"/>
    <property type="match status" value="1"/>
</dbReference>
<dbReference type="SUPFAM" id="SSF53383">
    <property type="entry name" value="PLP-dependent transferases"/>
    <property type="match status" value="1"/>
</dbReference>
<dbReference type="STRING" id="1798480.A2851_02490"/>
<evidence type="ECO:0008006" key="6">
    <source>
        <dbReference type="Google" id="ProtNLM"/>
    </source>
</evidence>
<dbReference type="InterPro" id="IPR015421">
    <property type="entry name" value="PyrdxlP-dep_Trfase_major"/>
</dbReference>
<dbReference type="AlphaFoldDB" id="A0A1F6CXD3"/>
<dbReference type="PANTHER" id="PTHR30244">
    <property type="entry name" value="TRANSAMINASE"/>
    <property type="match status" value="1"/>
</dbReference>
<dbReference type="Proteomes" id="UP000176863">
    <property type="component" value="Unassembled WGS sequence"/>
</dbReference>
<sequence>MQIPFHDFKKEYRALKTDIDTALRRVLESGQYILGREVENFEKNFAKYLGVKHIVGVGNGMEALQIALMELDVKEGDEVITTPLSAVATALAIKAVGALPVFVDVDEYHHIDASRIEERITARTKAILPVHLFGQSVDLAKIGDIAKKHSLAIVEDCAQAHGSLYAGRHVGSFGIGCWSFYPTKNLGTYGDAGALSTNDPKVAQKLHMIRNYGQKNRYEHSIVGLNSRLDELHAAILSVKLKKLDANNTQRGRLAEIYRKELQVIPEIRPPRTREAANHIFHLFVIEAERRDELQAYLQRKGITTLVHYPLAIHKQEAFPECNTLHLPVVEKRVTTLLSLPCNPQLSETAVRFICAKIRSFYGR</sequence>
<name>A0A1F6CXD3_9BACT</name>
<dbReference type="GO" id="GO:0030170">
    <property type="term" value="F:pyridoxal phosphate binding"/>
    <property type="evidence" value="ECO:0007669"/>
    <property type="project" value="UniProtKB-ARBA"/>
</dbReference>
<protein>
    <recommendedName>
        <fullName evidence="6">Erythromycin biosynthesis sensory transduction protein eryC1</fullName>
    </recommendedName>
</protein>